<evidence type="ECO:0000313" key="4">
    <source>
        <dbReference type="Proteomes" id="UP001610432"/>
    </source>
</evidence>
<name>A0ABR4LL30_9EURO</name>
<evidence type="ECO:0000313" key="3">
    <source>
        <dbReference type="EMBL" id="KAL2865235.1"/>
    </source>
</evidence>
<dbReference type="Proteomes" id="UP001610432">
    <property type="component" value="Unassembled WGS sequence"/>
</dbReference>
<gene>
    <name evidence="3" type="ORF">BJX67DRAFT_186451</name>
</gene>
<evidence type="ECO:0000256" key="2">
    <source>
        <dbReference type="SAM" id="Phobius"/>
    </source>
</evidence>
<feature type="transmembrane region" description="Helical" evidence="2">
    <location>
        <begin position="168"/>
        <end position="186"/>
    </location>
</feature>
<organism evidence="3 4">
    <name type="scientific">Aspergillus lucknowensis</name>
    <dbReference type="NCBI Taxonomy" id="176173"/>
    <lineage>
        <taxon>Eukaryota</taxon>
        <taxon>Fungi</taxon>
        <taxon>Dikarya</taxon>
        <taxon>Ascomycota</taxon>
        <taxon>Pezizomycotina</taxon>
        <taxon>Eurotiomycetes</taxon>
        <taxon>Eurotiomycetidae</taxon>
        <taxon>Eurotiales</taxon>
        <taxon>Aspergillaceae</taxon>
        <taxon>Aspergillus</taxon>
        <taxon>Aspergillus subgen. Nidulantes</taxon>
    </lineage>
</organism>
<proteinExistence type="predicted"/>
<comment type="caution">
    <text evidence="3">The sequence shown here is derived from an EMBL/GenBank/DDBJ whole genome shotgun (WGS) entry which is preliminary data.</text>
</comment>
<dbReference type="EMBL" id="JBFXLQ010000033">
    <property type="protein sequence ID" value="KAL2865235.1"/>
    <property type="molecule type" value="Genomic_DNA"/>
</dbReference>
<keyword evidence="2" id="KW-1133">Transmembrane helix</keyword>
<accession>A0ABR4LL30</accession>
<feature type="region of interest" description="Disordered" evidence="1">
    <location>
        <begin position="68"/>
        <end position="90"/>
    </location>
</feature>
<keyword evidence="4" id="KW-1185">Reference proteome</keyword>
<sequence length="188" mass="20874">MPPQNPLANNVLLDGLRLPQFDLAANRQGISSVIRTPVSSPQLPDHLTLRLHKPGRVLDDRRSLLRLRYSPRSNTHPPPPSGRRQGAPGHIKSLKNRTRARWVSFGLGALPQFIKLFASTGVTVSQVFGAMYLMSWVVFELLALAAAPEDLSTLSRRTIAERPHHERLRSIWATVAILVSSIIYSLPA</sequence>
<feature type="transmembrane region" description="Helical" evidence="2">
    <location>
        <begin position="102"/>
        <end position="122"/>
    </location>
</feature>
<protein>
    <submittedName>
        <fullName evidence="3">Uncharacterized protein</fullName>
    </submittedName>
</protein>
<dbReference type="RefSeq" id="XP_070884214.1">
    <property type="nucleotide sequence ID" value="XM_071025255.1"/>
</dbReference>
<evidence type="ECO:0000256" key="1">
    <source>
        <dbReference type="SAM" id="MobiDB-lite"/>
    </source>
</evidence>
<reference evidence="3 4" key="1">
    <citation type="submission" date="2024-07" db="EMBL/GenBank/DDBJ databases">
        <title>Section-level genome sequencing and comparative genomics of Aspergillus sections Usti and Cavernicolus.</title>
        <authorList>
            <consortium name="Lawrence Berkeley National Laboratory"/>
            <person name="Nybo J.L."/>
            <person name="Vesth T.C."/>
            <person name="Theobald S."/>
            <person name="Frisvad J.C."/>
            <person name="Larsen T.O."/>
            <person name="Kjaerboelling I."/>
            <person name="Rothschild-Mancinelli K."/>
            <person name="Lyhne E.K."/>
            <person name="Kogle M.E."/>
            <person name="Barry K."/>
            <person name="Clum A."/>
            <person name="Na H."/>
            <person name="Ledsgaard L."/>
            <person name="Lin J."/>
            <person name="Lipzen A."/>
            <person name="Kuo A."/>
            <person name="Riley R."/>
            <person name="Mondo S."/>
            <person name="Labutti K."/>
            <person name="Haridas S."/>
            <person name="Pangalinan J."/>
            <person name="Salamov A.A."/>
            <person name="Simmons B.A."/>
            <person name="Magnuson J.K."/>
            <person name="Chen J."/>
            <person name="Drula E."/>
            <person name="Henrissat B."/>
            <person name="Wiebenga A."/>
            <person name="Lubbers R.J."/>
            <person name="Gomes A.C."/>
            <person name="Macurrencykelacurrency M.R."/>
            <person name="Stajich J."/>
            <person name="Grigoriev I.V."/>
            <person name="Mortensen U.H."/>
            <person name="De Vries R.P."/>
            <person name="Baker S.E."/>
            <person name="Andersen M.R."/>
        </authorList>
    </citation>
    <scope>NUCLEOTIDE SEQUENCE [LARGE SCALE GENOMIC DNA]</scope>
    <source>
        <strain evidence="3 4">CBS 449.75</strain>
    </source>
</reference>
<dbReference type="GeneID" id="98140327"/>
<feature type="transmembrane region" description="Helical" evidence="2">
    <location>
        <begin position="128"/>
        <end position="147"/>
    </location>
</feature>
<keyword evidence="2" id="KW-0812">Transmembrane</keyword>
<keyword evidence="2" id="KW-0472">Membrane</keyword>